<reference evidence="2" key="2">
    <citation type="submission" date="2020-05" db="UniProtKB">
        <authorList>
            <consortium name="EnsemblMetazoa"/>
        </authorList>
    </citation>
    <scope>IDENTIFICATION</scope>
    <source>
        <strain evidence="2">IAEA</strain>
    </source>
</reference>
<keyword evidence="3" id="KW-1185">Reference proteome</keyword>
<feature type="region of interest" description="Disordered" evidence="1">
    <location>
        <begin position="119"/>
        <end position="138"/>
    </location>
</feature>
<accession>A0A1B0BNQ9</accession>
<organism evidence="2 3">
    <name type="scientific">Glossina palpalis gambiensis</name>
    <dbReference type="NCBI Taxonomy" id="67801"/>
    <lineage>
        <taxon>Eukaryota</taxon>
        <taxon>Metazoa</taxon>
        <taxon>Ecdysozoa</taxon>
        <taxon>Arthropoda</taxon>
        <taxon>Hexapoda</taxon>
        <taxon>Insecta</taxon>
        <taxon>Pterygota</taxon>
        <taxon>Neoptera</taxon>
        <taxon>Endopterygota</taxon>
        <taxon>Diptera</taxon>
        <taxon>Brachycera</taxon>
        <taxon>Muscomorpha</taxon>
        <taxon>Hippoboscoidea</taxon>
        <taxon>Glossinidae</taxon>
        <taxon>Glossina</taxon>
    </lineage>
</organism>
<dbReference type="STRING" id="67801.A0A1B0BNQ9"/>
<dbReference type="EnsemblMetazoa" id="GPPI035795-RA">
    <property type="protein sequence ID" value="GPPI035795-PA"/>
    <property type="gene ID" value="GPPI035795"/>
</dbReference>
<dbReference type="EMBL" id="JXJN01017561">
    <property type="status" value="NOT_ANNOTATED_CDS"/>
    <property type="molecule type" value="Genomic_DNA"/>
</dbReference>
<protein>
    <submittedName>
        <fullName evidence="2">Uncharacterized protein</fullName>
    </submittedName>
</protein>
<evidence type="ECO:0000256" key="1">
    <source>
        <dbReference type="SAM" id="MobiDB-lite"/>
    </source>
</evidence>
<name>A0A1B0BNQ9_9MUSC</name>
<sequence length="159" mass="18151">MCQDKIIIIDVQGFYSENKFIPKKEYKNRLYNHFHGLRWDDGSSKLTDVEEYLKLSIKNPTNYKKSLIILIHTCKNNTLSQNKLPITKIHNAQGTAQLTTYDGRVYLASNIVLQHHHNNTLENPNTNVHLEPPSSTKLSRMSFGAHSDAFGSAQTPKKV</sequence>
<dbReference type="VEuPathDB" id="VectorBase:GPPI035795"/>
<feature type="compositionally biased region" description="Polar residues" evidence="1">
    <location>
        <begin position="120"/>
        <end position="138"/>
    </location>
</feature>
<evidence type="ECO:0000313" key="2">
    <source>
        <dbReference type="EnsemblMetazoa" id="GPPI035795-PA"/>
    </source>
</evidence>
<evidence type="ECO:0000313" key="3">
    <source>
        <dbReference type="Proteomes" id="UP000092460"/>
    </source>
</evidence>
<proteinExistence type="predicted"/>
<reference evidence="3" key="1">
    <citation type="submission" date="2015-01" db="EMBL/GenBank/DDBJ databases">
        <authorList>
            <person name="Aksoy S."/>
            <person name="Warren W."/>
            <person name="Wilson R.K."/>
        </authorList>
    </citation>
    <scope>NUCLEOTIDE SEQUENCE [LARGE SCALE GENOMIC DNA]</scope>
    <source>
        <strain evidence="3">IAEA</strain>
    </source>
</reference>
<dbReference type="Proteomes" id="UP000092460">
    <property type="component" value="Unassembled WGS sequence"/>
</dbReference>
<dbReference type="AlphaFoldDB" id="A0A1B0BNQ9"/>